<reference evidence="2" key="1">
    <citation type="journal article" date="2020" name="J. Eukaryot. Microbiol.">
        <title>De novo Sequencing, Assembly and Annotation of the Transcriptome for the Free-Living Testate Amoeba Arcella intermedia.</title>
        <authorList>
            <person name="Ribeiro G.M."/>
            <person name="Porfirio-Sousa A.L."/>
            <person name="Maurer-Alcala X.X."/>
            <person name="Katz L.A."/>
            <person name="Lahr D.J.G."/>
        </authorList>
    </citation>
    <scope>NUCLEOTIDE SEQUENCE</scope>
</reference>
<dbReference type="AlphaFoldDB" id="A0A6B2LHT6"/>
<evidence type="ECO:0000256" key="1">
    <source>
        <dbReference type="SAM" id="Phobius"/>
    </source>
</evidence>
<name>A0A6B2LHT6_9EUKA</name>
<accession>A0A6B2LHT6</accession>
<protein>
    <recommendedName>
        <fullName evidence="3">GyrI-like small molecule binding domain-containing protein</fullName>
    </recommendedName>
</protein>
<sequence>MWLWLLSGILSIPLILLAYLSWTGFFIPVRLQITKTPRLLFLYKQHLGPYKKVGKAFSIIREKYLPHFGPGTSLAGLYFDSPACVLDEDRCRSCVGVLVREEEESKARAFMVGKPFLKLKSLPSTDSVLATSRLCGWVTYLTLGWRVYKPLLSYARKTKSLPEGCVPATLEVYNEGHQPALLEVYLPFGNDREEFNLSAYPKPPYKPDTSKKL</sequence>
<evidence type="ECO:0008006" key="3">
    <source>
        <dbReference type="Google" id="ProtNLM"/>
    </source>
</evidence>
<dbReference type="PANTHER" id="PTHR15949:SF3">
    <property type="entry name" value="TESTIS-EXPRESSED PROTEIN 264"/>
    <property type="match status" value="1"/>
</dbReference>
<dbReference type="PANTHER" id="PTHR15949">
    <property type="entry name" value="TESTIS-EXPRESSED PROTEIN 264"/>
    <property type="match status" value="1"/>
</dbReference>
<evidence type="ECO:0000313" key="2">
    <source>
        <dbReference type="EMBL" id="NDV36623.1"/>
    </source>
</evidence>
<proteinExistence type="predicted"/>
<organism evidence="2">
    <name type="scientific">Arcella intermedia</name>
    <dbReference type="NCBI Taxonomy" id="1963864"/>
    <lineage>
        <taxon>Eukaryota</taxon>
        <taxon>Amoebozoa</taxon>
        <taxon>Tubulinea</taxon>
        <taxon>Elardia</taxon>
        <taxon>Arcellinida</taxon>
        <taxon>Sphaerothecina</taxon>
        <taxon>Arcellidae</taxon>
        <taxon>Arcella</taxon>
    </lineage>
</organism>
<dbReference type="EMBL" id="GIBP01007654">
    <property type="protein sequence ID" value="NDV36623.1"/>
    <property type="molecule type" value="Transcribed_RNA"/>
</dbReference>
<keyword evidence="1" id="KW-1133">Transmembrane helix</keyword>
<feature type="transmembrane region" description="Helical" evidence="1">
    <location>
        <begin position="6"/>
        <end position="29"/>
    </location>
</feature>
<keyword evidence="1" id="KW-0472">Membrane</keyword>
<keyword evidence="1" id="KW-0812">Transmembrane</keyword>